<dbReference type="EMBL" id="BKCJ010007485">
    <property type="protein sequence ID" value="GEU77493.1"/>
    <property type="molecule type" value="Genomic_DNA"/>
</dbReference>
<protein>
    <submittedName>
        <fullName evidence="2">Uncharacterized protein</fullName>
    </submittedName>
</protein>
<evidence type="ECO:0000313" key="2">
    <source>
        <dbReference type="EMBL" id="GEU77493.1"/>
    </source>
</evidence>
<proteinExistence type="predicted"/>
<comment type="caution">
    <text evidence="2">The sequence shown here is derived from an EMBL/GenBank/DDBJ whole genome shotgun (WGS) entry which is preliminary data.</text>
</comment>
<reference evidence="2" key="1">
    <citation type="journal article" date="2019" name="Sci. Rep.">
        <title>Draft genome of Tanacetum cinerariifolium, the natural source of mosquito coil.</title>
        <authorList>
            <person name="Yamashiro T."/>
            <person name="Shiraishi A."/>
            <person name="Satake H."/>
            <person name="Nakayama K."/>
        </authorList>
    </citation>
    <scope>NUCLEOTIDE SEQUENCE</scope>
</reference>
<dbReference type="AlphaFoldDB" id="A0A6L2MUE3"/>
<name>A0A6L2MUE3_TANCI</name>
<accession>A0A6L2MUE3</accession>
<gene>
    <name evidence="2" type="ORF">Tci_049471</name>
</gene>
<feature type="region of interest" description="Disordered" evidence="1">
    <location>
        <begin position="268"/>
        <end position="293"/>
    </location>
</feature>
<evidence type="ECO:0000256" key="1">
    <source>
        <dbReference type="SAM" id="MobiDB-lite"/>
    </source>
</evidence>
<organism evidence="2">
    <name type="scientific">Tanacetum cinerariifolium</name>
    <name type="common">Dalmatian daisy</name>
    <name type="synonym">Chrysanthemum cinerariifolium</name>
    <dbReference type="NCBI Taxonomy" id="118510"/>
    <lineage>
        <taxon>Eukaryota</taxon>
        <taxon>Viridiplantae</taxon>
        <taxon>Streptophyta</taxon>
        <taxon>Embryophyta</taxon>
        <taxon>Tracheophyta</taxon>
        <taxon>Spermatophyta</taxon>
        <taxon>Magnoliopsida</taxon>
        <taxon>eudicotyledons</taxon>
        <taxon>Gunneridae</taxon>
        <taxon>Pentapetalae</taxon>
        <taxon>asterids</taxon>
        <taxon>campanulids</taxon>
        <taxon>Asterales</taxon>
        <taxon>Asteraceae</taxon>
        <taxon>Asteroideae</taxon>
        <taxon>Anthemideae</taxon>
        <taxon>Anthemidinae</taxon>
        <taxon>Tanacetum</taxon>
    </lineage>
</organism>
<sequence length="415" mass="46584">MSTSDSDCGVVTVLVSWCCGCGDCCCGGGVCVVAAVAWWCCCGGCLVVVHDLESVDGYTDVVPFTYQVGGSQIQFGREEFCLLRNANVKWWEALYATPIERDSALPKYSLMGFTWAFKGAQPNRRVTPDAFEAQAEWWVSSRASFEGHIREPPQILSPINQHSRDDVPEDIYRHMAKQDRLLKEAWTKVEAHDSLINQMNTALQGMQVGTMPRPIKGSVDVREHYGLSDFSGFQNTQVTVDPRPQHGSSHNHDVSEVIPDVMNQKMRESHPMQSPYMPLSTTTVSPKKRADKNRNKMKNTNVSTFDFGKAGYKVMESFWRELVPQMYKGGYYMVDGPNKLGWLSDDMELIIRNRPHDAQFTVAKAWTASLHPGSKMCIIKTDKHIRGTLDGSTHPCPSWDDIEWVYMSINGGGNH</sequence>